<dbReference type="EMBL" id="UOGE01000040">
    <property type="protein sequence ID" value="VAX19178.1"/>
    <property type="molecule type" value="Genomic_DNA"/>
</dbReference>
<gene>
    <name evidence="1" type="ORF">MNBD_NITROSPINAE02-608</name>
</gene>
<name>A0A3B1C5P3_9ZZZZ</name>
<protein>
    <submittedName>
        <fullName evidence="1">Uncharacterized protein</fullName>
    </submittedName>
</protein>
<accession>A0A3B1C5P3</accession>
<reference evidence="1" key="1">
    <citation type="submission" date="2018-06" db="EMBL/GenBank/DDBJ databases">
        <authorList>
            <person name="Zhirakovskaya E."/>
        </authorList>
    </citation>
    <scope>NUCLEOTIDE SEQUENCE</scope>
</reference>
<evidence type="ECO:0000313" key="1">
    <source>
        <dbReference type="EMBL" id="VAX19178.1"/>
    </source>
</evidence>
<proteinExistence type="predicted"/>
<organism evidence="1">
    <name type="scientific">hydrothermal vent metagenome</name>
    <dbReference type="NCBI Taxonomy" id="652676"/>
    <lineage>
        <taxon>unclassified sequences</taxon>
        <taxon>metagenomes</taxon>
        <taxon>ecological metagenomes</taxon>
    </lineage>
</organism>
<dbReference type="AlphaFoldDB" id="A0A3B1C5P3"/>
<sequence length="204" mass="23030">MKFIEEKVFLEMMELAGIASCDDGRSLRYKVEDGAQGFDFTNLALPDKPMAPYEVIGGGDRSVEYAMVSTVFKIFEALKLFPLYLYTIDDEWAAEELDPLVKKGLLTPEEGEILNLVADEDHNMDVVMIEREDLAVAVRLIAPQFTIFQTSCAVTDAKGRALILFSPDDEVSFNTKDKDIYEKASRMVKSLENLPFETIWADSY</sequence>